<dbReference type="SMART" id="SM00530">
    <property type="entry name" value="HTH_XRE"/>
    <property type="match status" value="1"/>
</dbReference>
<protein>
    <submittedName>
        <fullName evidence="2">Transcriptional regulator, MerR family</fullName>
    </submittedName>
</protein>
<dbReference type="GO" id="GO:0003700">
    <property type="term" value="F:DNA-binding transcription factor activity"/>
    <property type="evidence" value="ECO:0007669"/>
    <property type="project" value="TreeGrafter"/>
</dbReference>
<dbReference type="InterPro" id="IPR050807">
    <property type="entry name" value="TransReg_Diox_bact_type"/>
</dbReference>
<dbReference type="Proteomes" id="UP000064920">
    <property type="component" value="Chromosome"/>
</dbReference>
<dbReference type="PATRIC" id="fig|1397108.4.peg.3158"/>
<dbReference type="EMBL" id="CP012023">
    <property type="protein sequence ID" value="ALI57021.1"/>
    <property type="molecule type" value="Genomic_DNA"/>
</dbReference>
<evidence type="ECO:0000313" key="2">
    <source>
        <dbReference type="EMBL" id="ALI57021.1"/>
    </source>
</evidence>
<dbReference type="Pfam" id="PF07883">
    <property type="entry name" value="Cupin_2"/>
    <property type="match status" value="1"/>
</dbReference>
<name>A0A0N7HJ48_9RHOB</name>
<organism evidence="2 3">
    <name type="scientific">Celeribacter marinus</name>
    <dbReference type="NCBI Taxonomy" id="1397108"/>
    <lineage>
        <taxon>Bacteria</taxon>
        <taxon>Pseudomonadati</taxon>
        <taxon>Pseudomonadota</taxon>
        <taxon>Alphaproteobacteria</taxon>
        <taxon>Rhodobacterales</taxon>
        <taxon>Roseobacteraceae</taxon>
        <taxon>Celeribacter</taxon>
    </lineage>
</organism>
<accession>A0A0N7HJ48</accession>
<evidence type="ECO:0000256" key="1">
    <source>
        <dbReference type="ARBA" id="ARBA00023125"/>
    </source>
</evidence>
<proteinExistence type="predicted"/>
<dbReference type="SUPFAM" id="SSF47413">
    <property type="entry name" value="lambda repressor-like DNA-binding domains"/>
    <property type="match status" value="1"/>
</dbReference>
<dbReference type="InterPro" id="IPR013096">
    <property type="entry name" value="Cupin_2"/>
</dbReference>
<keyword evidence="3" id="KW-1185">Reference proteome</keyword>
<gene>
    <name evidence="2" type="ORF">IMCC12053_3074</name>
</gene>
<dbReference type="CDD" id="cd00093">
    <property type="entry name" value="HTH_XRE"/>
    <property type="match status" value="1"/>
</dbReference>
<dbReference type="STRING" id="1397108.IMCC12053_3074"/>
<dbReference type="Pfam" id="PF01381">
    <property type="entry name" value="HTH_3"/>
    <property type="match status" value="1"/>
</dbReference>
<dbReference type="AlphaFoldDB" id="A0A0N7HJ48"/>
<evidence type="ECO:0000313" key="3">
    <source>
        <dbReference type="Proteomes" id="UP000064920"/>
    </source>
</evidence>
<dbReference type="GO" id="GO:0003677">
    <property type="term" value="F:DNA binding"/>
    <property type="evidence" value="ECO:0007669"/>
    <property type="project" value="UniProtKB-KW"/>
</dbReference>
<dbReference type="InterPro" id="IPR001387">
    <property type="entry name" value="Cro/C1-type_HTH"/>
</dbReference>
<dbReference type="PANTHER" id="PTHR46797">
    <property type="entry name" value="HTH-TYPE TRANSCRIPTIONAL REGULATOR"/>
    <property type="match status" value="1"/>
</dbReference>
<dbReference type="PANTHER" id="PTHR46797:SF1">
    <property type="entry name" value="METHYLPHOSPHONATE SYNTHASE"/>
    <property type="match status" value="1"/>
</dbReference>
<dbReference type="InterPro" id="IPR011051">
    <property type="entry name" value="RmlC_Cupin_sf"/>
</dbReference>
<dbReference type="SUPFAM" id="SSF51182">
    <property type="entry name" value="RmlC-like cupins"/>
    <property type="match status" value="1"/>
</dbReference>
<dbReference type="InterPro" id="IPR014710">
    <property type="entry name" value="RmlC-like_jellyroll"/>
</dbReference>
<dbReference type="Gene3D" id="1.10.260.40">
    <property type="entry name" value="lambda repressor-like DNA-binding domains"/>
    <property type="match status" value="1"/>
</dbReference>
<reference evidence="2 3" key="1">
    <citation type="submission" date="2015-05" db="EMBL/GenBank/DDBJ databases">
        <authorList>
            <person name="Wang D.B."/>
            <person name="Wang M."/>
        </authorList>
    </citation>
    <scope>NUCLEOTIDE SEQUENCE [LARGE SCALE GENOMIC DNA]</scope>
    <source>
        <strain evidence="2 3">IMCC 12053</strain>
    </source>
</reference>
<sequence>MTQRGLVFGALLEASLARVNLFVQYGLNKKTSRKRMRHIEARGAIAPPLRGNGVKTNIAARIIFIVDALGRPRHSHPKGCIKAALGGYVSECATQTLTTPSAAALGTRMRALRHRMSMTLQQVSEASGVSVGYISQVERGNATPTLGTLNQIAQALEVDTGYFVRTPCAVDSLTRGGARPKFSVPGSPIEYEQIGAERAGHELTSFVINVPPGYASEVVHHIGEEIIYILEGEISQMVGEREYLMGVGDSLHYLGTTPHCWSNKTDKPARILWVGRMQYGKSSEIAAIETIQIDPPHDMLPLRG</sequence>
<dbReference type="GO" id="GO:0005829">
    <property type="term" value="C:cytosol"/>
    <property type="evidence" value="ECO:0007669"/>
    <property type="project" value="TreeGrafter"/>
</dbReference>
<dbReference type="KEGG" id="cmar:IMCC12053_3074"/>
<dbReference type="Gene3D" id="2.60.120.10">
    <property type="entry name" value="Jelly Rolls"/>
    <property type="match status" value="1"/>
</dbReference>
<keyword evidence="1" id="KW-0238">DNA-binding</keyword>
<dbReference type="InterPro" id="IPR010982">
    <property type="entry name" value="Lambda_DNA-bd_dom_sf"/>
</dbReference>
<dbReference type="CDD" id="cd02209">
    <property type="entry name" value="cupin_XRE_C"/>
    <property type="match status" value="1"/>
</dbReference>
<dbReference type="PROSITE" id="PS50943">
    <property type="entry name" value="HTH_CROC1"/>
    <property type="match status" value="1"/>
</dbReference>